<dbReference type="InterPro" id="IPR037066">
    <property type="entry name" value="Plug_dom_sf"/>
</dbReference>
<keyword evidence="1" id="KW-1134">Transmembrane beta strand</keyword>
<dbReference type="InterPro" id="IPR023997">
    <property type="entry name" value="TonB-dep_OMP_SusC/RagA_CS"/>
</dbReference>
<dbReference type="InterPro" id="IPR039426">
    <property type="entry name" value="TonB-dep_rcpt-like"/>
</dbReference>
<proteinExistence type="inferred from homology"/>
<dbReference type="PROSITE" id="PS52016">
    <property type="entry name" value="TONB_DEPENDENT_REC_3"/>
    <property type="match status" value="1"/>
</dbReference>
<dbReference type="InterPro" id="IPR012910">
    <property type="entry name" value="Plug_dom"/>
</dbReference>
<dbReference type="Gene3D" id="2.170.130.10">
    <property type="entry name" value="TonB-dependent receptor, plug domain"/>
    <property type="match status" value="1"/>
</dbReference>
<dbReference type="SUPFAM" id="SSF56935">
    <property type="entry name" value="Porins"/>
    <property type="match status" value="1"/>
</dbReference>
<reference evidence="3 4" key="1">
    <citation type="submission" date="2018-02" db="EMBL/GenBank/DDBJ databases">
        <title>The draft genome of Sphingobacterium sp. 5JN-11.</title>
        <authorList>
            <person name="Liu L."/>
            <person name="Li L."/>
            <person name="Liang L."/>
            <person name="Zhang X."/>
            <person name="Wang T."/>
        </authorList>
    </citation>
    <scope>NUCLEOTIDE SEQUENCE [LARGE SCALE GENOMIC DNA]</scope>
    <source>
        <strain evidence="3 4">5JN-11</strain>
    </source>
</reference>
<comment type="similarity">
    <text evidence="1">Belongs to the TonB-dependent receptor family.</text>
</comment>
<evidence type="ECO:0000256" key="1">
    <source>
        <dbReference type="PROSITE-ProRule" id="PRU01360"/>
    </source>
</evidence>
<name>A0A2S9J2A8_9SPHI</name>
<evidence type="ECO:0000259" key="2">
    <source>
        <dbReference type="Pfam" id="PF07715"/>
    </source>
</evidence>
<dbReference type="EMBL" id="PVBQ01000009">
    <property type="protein sequence ID" value="PRD46915.1"/>
    <property type="molecule type" value="Genomic_DNA"/>
</dbReference>
<dbReference type="Pfam" id="PF13715">
    <property type="entry name" value="CarbopepD_reg_2"/>
    <property type="match status" value="1"/>
</dbReference>
<dbReference type="GO" id="GO:0009279">
    <property type="term" value="C:cell outer membrane"/>
    <property type="evidence" value="ECO:0007669"/>
    <property type="project" value="UniProtKB-SubCell"/>
</dbReference>
<keyword evidence="4" id="KW-1185">Reference proteome</keyword>
<dbReference type="Pfam" id="PF07715">
    <property type="entry name" value="Plug"/>
    <property type="match status" value="1"/>
</dbReference>
<dbReference type="Gene3D" id="2.60.40.1120">
    <property type="entry name" value="Carboxypeptidase-like, regulatory domain"/>
    <property type="match status" value="1"/>
</dbReference>
<keyword evidence="1" id="KW-0998">Cell outer membrane</keyword>
<keyword evidence="1" id="KW-0812">Transmembrane</keyword>
<protein>
    <submittedName>
        <fullName evidence="3">SusC/RagA family TonB-linked outer membrane protein</fullName>
    </submittedName>
</protein>
<feature type="domain" description="TonB-dependent receptor plug" evidence="2">
    <location>
        <begin position="115"/>
        <end position="219"/>
    </location>
</feature>
<organism evidence="3 4">
    <name type="scientific">Sphingobacterium haloxyli</name>
    <dbReference type="NCBI Taxonomy" id="2100533"/>
    <lineage>
        <taxon>Bacteria</taxon>
        <taxon>Pseudomonadati</taxon>
        <taxon>Bacteroidota</taxon>
        <taxon>Sphingobacteriia</taxon>
        <taxon>Sphingobacteriales</taxon>
        <taxon>Sphingobacteriaceae</taxon>
        <taxon>Sphingobacterium</taxon>
    </lineage>
</organism>
<dbReference type="AlphaFoldDB" id="A0A2S9J2A8"/>
<accession>A0A2S9J2A8</accession>
<evidence type="ECO:0000313" key="3">
    <source>
        <dbReference type="EMBL" id="PRD46915.1"/>
    </source>
</evidence>
<dbReference type="NCBIfam" id="TIGR04057">
    <property type="entry name" value="SusC_RagA_signa"/>
    <property type="match status" value="1"/>
</dbReference>
<dbReference type="SUPFAM" id="SSF49464">
    <property type="entry name" value="Carboxypeptidase regulatory domain-like"/>
    <property type="match status" value="1"/>
</dbReference>
<keyword evidence="1" id="KW-0813">Transport</keyword>
<comment type="caution">
    <text evidence="3">The sequence shown here is derived from an EMBL/GenBank/DDBJ whole genome shotgun (WGS) entry which is preliminary data.</text>
</comment>
<comment type="subcellular location">
    <subcellularLocation>
        <location evidence="1">Cell outer membrane</location>
        <topology evidence="1">Multi-pass membrane protein</topology>
    </subcellularLocation>
</comment>
<evidence type="ECO:0000313" key="4">
    <source>
        <dbReference type="Proteomes" id="UP000239711"/>
    </source>
</evidence>
<dbReference type="InterPro" id="IPR008969">
    <property type="entry name" value="CarboxyPept-like_regulatory"/>
</dbReference>
<dbReference type="RefSeq" id="WP_105717349.1">
    <property type="nucleotide sequence ID" value="NZ_PVBQ01000009.1"/>
</dbReference>
<dbReference type="Proteomes" id="UP000239711">
    <property type="component" value="Unassembled WGS sequence"/>
</dbReference>
<keyword evidence="1" id="KW-0472">Membrane</keyword>
<dbReference type="OrthoDB" id="9768177at2"/>
<gene>
    <name evidence="3" type="ORF">C5745_12510</name>
</gene>
<sequence length="1055" mass="119240">MIRGLLLFLGTIILGTVAHAQLLIKGTVVDSLNNTIAEVTVAEKGQPRVVRTNEAGEFEINTVANKGTLVFSHVGYRLSTQDFHADVGQLKVKLETSAAQIEEVTVSTGYQNIPKERSTGSFSVVGEELFNQQVGTDILSRLPSIANSIVMDNGNSSSGQMMVRGLSTINGPKDPLIVVDNFPYDGDINNINPNIVESITILKDAAASSIWGARAANGVVVITTKTGKYNQPIRMEFNSNLTVGDKPDLYYIPQMSSADFIDVESELYERGFYNSKINAISKPIISPVIDLLDQMDNGIISSEEARTQIHALRNIDARDQFVQSIYKPSFNQQYFLSANGGSRNFSWLSSIGYDRNKQTLGDTYQRINLRFQNTYQVTEGLSIGTNIYYTQAQNNSGRYGYNDVPNLLPYLQIADTNGDALPIPRDHRHSFIRTYGNGKLLDWNYYPLTDWQHHTSRGHTSDVLANLQIRYEVLKGLMASVNYQYERQNGLSTNLSDENSYAARDYVNRFTQISGEEVTYIVPKGGIMDKSNRLLNANNLRGQLSFSNTYDEHQIDAIGGMEIRRSHMASYSDRFYGYNPNNLTFANMDYTRSYPNVVTGGGAFIHNNQTLGDVDTRFVSQFANFAYTYRGLYTLSGSARRDASNLFGLKTNDQWNPFWSIGGAWKLSNENFYHLDFLPYLNLRATYGFSGNVDPGMVAVNTIRFMSPSVFTRRPSARFDNYYNPHLRWETSKMLNLAIDFRSKSNRITGSVEYFLKNGENLFGRAPIDYTTGVSRSILRNVANMQGTGWDFEIRSENLNGGFKWNTLLNLSLYRDEIIDYHLERTLAQEYVNTYSPPISGIEGKPVYAIYAYKWAGLDPVTGEAQGYLRGEVSKDYTAITGVGTSVDELEYYGSAIPTKYGNMINSFSYKDFNLQIGLTYKFGYWFRRRSINYTELFNNWRGHSDYAKRWKTPGDELITNVPVNQYTTNSNRDRFYEGSNVLVEKGDHIRLQYINVGYDFKRLKSFKSFQVYVNIHNIGVIWKANKANIDPDFNIGLGRVVNPTNYSFGIRAGI</sequence>
<dbReference type="InterPro" id="IPR023996">
    <property type="entry name" value="TonB-dep_OMP_SusC/RagA"/>
</dbReference>
<dbReference type="NCBIfam" id="TIGR04056">
    <property type="entry name" value="OMP_RagA_SusC"/>
    <property type="match status" value="1"/>
</dbReference>